<accession>A0A9W8YPB2</accession>
<comment type="similarity">
    <text evidence="2 7">Belongs to the derlin family.</text>
</comment>
<evidence type="ECO:0000313" key="10">
    <source>
        <dbReference type="Proteomes" id="UP001140453"/>
    </source>
</evidence>
<evidence type="ECO:0000256" key="5">
    <source>
        <dbReference type="ARBA" id="ARBA00022989"/>
    </source>
</evidence>
<keyword evidence="4 7" id="KW-0256">Endoplasmic reticulum</keyword>
<feature type="transmembrane region" description="Helical" evidence="7">
    <location>
        <begin position="142"/>
        <end position="164"/>
    </location>
</feature>
<evidence type="ECO:0000256" key="7">
    <source>
        <dbReference type="RuleBase" id="RU363059"/>
    </source>
</evidence>
<comment type="function">
    <text evidence="7">May be involved in the degradation of misfolded endoplasmic reticulum (ER) luminal proteins.</text>
</comment>
<evidence type="ECO:0000256" key="3">
    <source>
        <dbReference type="ARBA" id="ARBA00022692"/>
    </source>
</evidence>
<keyword evidence="3 7" id="KW-0812">Transmembrane</keyword>
<dbReference type="Pfam" id="PF04511">
    <property type="entry name" value="DER1"/>
    <property type="match status" value="1"/>
</dbReference>
<reference evidence="9" key="1">
    <citation type="submission" date="2022-10" db="EMBL/GenBank/DDBJ databases">
        <title>Tapping the CABI collections for fungal endophytes: first genome assemblies for Collariella, Neodidymelliopsis, Ascochyta clinopodiicola, Didymella pomorum, Didymosphaeria variabile, Neocosmospora piperis and Neocucurbitaria cava.</title>
        <authorList>
            <person name="Hill R."/>
        </authorList>
    </citation>
    <scope>NUCLEOTIDE SEQUENCE</scope>
    <source>
        <strain evidence="9">IMI 355082</strain>
    </source>
</reference>
<dbReference type="EMBL" id="JAPEVB010000004">
    <property type="protein sequence ID" value="KAJ4388949.1"/>
    <property type="molecule type" value="Genomic_DNA"/>
</dbReference>
<dbReference type="PANTHER" id="PTHR11009">
    <property type="entry name" value="DER1-LIKE PROTEIN, DERLIN"/>
    <property type="match status" value="1"/>
</dbReference>
<proteinExistence type="inferred from homology"/>
<dbReference type="GO" id="GO:0005789">
    <property type="term" value="C:endoplasmic reticulum membrane"/>
    <property type="evidence" value="ECO:0007669"/>
    <property type="project" value="UniProtKB-SubCell"/>
</dbReference>
<sequence>MAEIMDAYWRAPPLARTFASAVLATSIGGHFGILPIQWFYFHYLEIFKFPPEIWRFVTSFLLTGPKLGIVMDTYFIFQYLSQLETTHPKFNRKEDLLWYLVFCGLVIVVLAQYFLGEVFFLPALILAMAYTATQDARGQKAGFFFFTVPAQLIPLCMMGATLLMGGPQTMLLQLTGLVAAHLHDFLTRIYPELGGGPNLAPTPGFFARLVETPRMLQRDYGTAIRSPPATGRSTGAQGSGPLPDSWRTRGSGHRLG</sequence>
<keyword evidence="6 7" id="KW-0472">Membrane</keyword>
<gene>
    <name evidence="9" type="ORF">N0V93_006411</name>
</gene>
<feature type="transmembrane region" description="Helical" evidence="7">
    <location>
        <begin position="18"/>
        <end position="41"/>
    </location>
</feature>
<dbReference type="GO" id="GO:0006950">
    <property type="term" value="P:response to stress"/>
    <property type="evidence" value="ECO:0007669"/>
    <property type="project" value="UniProtKB-ARBA"/>
</dbReference>
<comment type="subcellular location">
    <subcellularLocation>
        <location evidence="1 7">Endoplasmic reticulum membrane</location>
        <topology evidence="1 7">Multi-pass membrane protein</topology>
    </subcellularLocation>
</comment>
<dbReference type="AlphaFoldDB" id="A0A9W8YPB2"/>
<comment type="caution">
    <text evidence="9">The sequence shown here is derived from an EMBL/GenBank/DDBJ whole genome shotgun (WGS) entry which is preliminary data.</text>
</comment>
<evidence type="ECO:0000256" key="2">
    <source>
        <dbReference type="ARBA" id="ARBA00008917"/>
    </source>
</evidence>
<evidence type="ECO:0000256" key="4">
    <source>
        <dbReference type="ARBA" id="ARBA00022824"/>
    </source>
</evidence>
<keyword evidence="5 7" id="KW-1133">Transmembrane helix</keyword>
<dbReference type="SUPFAM" id="SSF144091">
    <property type="entry name" value="Rhomboid-like"/>
    <property type="match status" value="1"/>
</dbReference>
<evidence type="ECO:0000256" key="1">
    <source>
        <dbReference type="ARBA" id="ARBA00004477"/>
    </source>
</evidence>
<dbReference type="InterPro" id="IPR035952">
    <property type="entry name" value="Rhomboid-like_sf"/>
</dbReference>
<feature type="region of interest" description="Disordered" evidence="8">
    <location>
        <begin position="223"/>
        <end position="256"/>
    </location>
</feature>
<evidence type="ECO:0000313" key="9">
    <source>
        <dbReference type="EMBL" id="KAJ4388949.1"/>
    </source>
</evidence>
<protein>
    <recommendedName>
        <fullName evidence="7">Derlin</fullName>
    </recommendedName>
</protein>
<dbReference type="OrthoDB" id="19102at2759"/>
<keyword evidence="10" id="KW-1185">Reference proteome</keyword>
<evidence type="ECO:0000256" key="6">
    <source>
        <dbReference type="ARBA" id="ARBA00023136"/>
    </source>
</evidence>
<organism evidence="9 10">
    <name type="scientific">Gnomoniopsis smithogilvyi</name>
    <dbReference type="NCBI Taxonomy" id="1191159"/>
    <lineage>
        <taxon>Eukaryota</taxon>
        <taxon>Fungi</taxon>
        <taxon>Dikarya</taxon>
        <taxon>Ascomycota</taxon>
        <taxon>Pezizomycotina</taxon>
        <taxon>Sordariomycetes</taxon>
        <taxon>Sordariomycetidae</taxon>
        <taxon>Diaporthales</taxon>
        <taxon>Gnomoniaceae</taxon>
        <taxon>Gnomoniopsis</taxon>
    </lineage>
</organism>
<name>A0A9W8YPB2_9PEZI</name>
<feature type="transmembrane region" description="Helical" evidence="7">
    <location>
        <begin position="97"/>
        <end position="130"/>
    </location>
</feature>
<dbReference type="InterPro" id="IPR007599">
    <property type="entry name" value="DER1"/>
</dbReference>
<evidence type="ECO:0000256" key="8">
    <source>
        <dbReference type="SAM" id="MobiDB-lite"/>
    </source>
</evidence>
<feature type="transmembrane region" description="Helical" evidence="7">
    <location>
        <begin position="53"/>
        <end position="77"/>
    </location>
</feature>
<dbReference type="Proteomes" id="UP001140453">
    <property type="component" value="Unassembled WGS sequence"/>
</dbReference>